<reference evidence="4" key="1">
    <citation type="submission" date="2025-08" db="UniProtKB">
        <authorList>
            <consortium name="RefSeq"/>
        </authorList>
    </citation>
    <scope>IDENTIFICATION</scope>
    <source>
        <tissue evidence="4">Whole body</tissue>
    </source>
</reference>
<dbReference type="RefSeq" id="XP_024886114.1">
    <property type="nucleotide sequence ID" value="XM_025030346.1"/>
</dbReference>
<dbReference type="PANTHER" id="PTHR47595:SF1">
    <property type="entry name" value="MYB_SANT-LIKE DNA-BINDING DOMAIN-CONTAINING PROTEIN"/>
    <property type="match status" value="1"/>
</dbReference>
<sequence length="361" mass="41679">MAAYVDENRVNNHIMEDLLGSIVRDEAGNIIVNEDGFVTCISKDLSFQIEYNEIDFTKDTLECTVGEKRVFIKLNDNEANKENCSSSDLDINRAFTWTDASTKLFIELYKEKKELLTNRKIKTRKILWQRICESMKMQGFDVTPTQVENKMKSLERSYKNMITNNKQTGRGRMTCPYERELTELLGYKHNVEPVAVSGKEGTVIRKDRVSTFQTEAREEEIFIDANQKHRQNVDTNHYNNETTLSLQEDLDEGGESSVNIMLQKNTISQNLSKVPQKSARTQVGTTGRVLEKCHKTLDTLTENILIERNAKLDVQKQILAEYKRISTIYEDMAKTIKEQLTTANNLRQERNKLLRDLVSLD</sequence>
<dbReference type="Pfam" id="PF13837">
    <property type="entry name" value="Myb_DNA-bind_4"/>
    <property type="match status" value="1"/>
</dbReference>
<dbReference type="GeneID" id="112463777"/>
<organism evidence="3 4">
    <name type="scientific">Temnothorax curvispinosus</name>
    <dbReference type="NCBI Taxonomy" id="300111"/>
    <lineage>
        <taxon>Eukaryota</taxon>
        <taxon>Metazoa</taxon>
        <taxon>Ecdysozoa</taxon>
        <taxon>Arthropoda</taxon>
        <taxon>Hexapoda</taxon>
        <taxon>Insecta</taxon>
        <taxon>Pterygota</taxon>
        <taxon>Neoptera</taxon>
        <taxon>Endopterygota</taxon>
        <taxon>Hymenoptera</taxon>
        <taxon>Apocrita</taxon>
        <taxon>Aculeata</taxon>
        <taxon>Formicoidea</taxon>
        <taxon>Formicidae</taxon>
        <taxon>Myrmicinae</taxon>
        <taxon>Temnothorax</taxon>
    </lineage>
</organism>
<evidence type="ECO:0000313" key="3">
    <source>
        <dbReference type="Proteomes" id="UP000504618"/>
    </source>
</evidence>
<evidence type="ECO:0000259" key="2">
    <source>
        <dbReference type="Pfam" id="PF13837"/>
    </source>
</evidence>
<dbReference type="InterPro" id="IPR044822">
    <property type="entry name" value="Myb_DNA-bind_4"/>
</dbReference>
<dbReference type="Proteomes" id="UP000504618">
    <property type="component" value="Unplaced"/>
</dbReference>
<name>A0A6J1QU81_9HYME</name>
<dbReference type="PANTHER" id="PTHR47595">
    <property type="entry name" value="HEAT SHOCK 70 KDA PROTEIN 14"/>
    <property type="match status" value="1"/>
</dbReference>
<dbReference type="OrthoDB" id="7553966at2759"/>
<feature type="domain" description="Myb/SANT-like DNA-binding" evidence="2">
    <location>
        <begin position="96"/>
        <end position="183"/>
    </location>
</feature>
<proteinExistence type="predicted"/>
<gene>
    <name evidence="4" type="primary">LOC112463777</name>
</gene>
<accession>A0A6J1QU81</accession>
<keyword evidence="1" id="KW-0175">Coiled coil</keyword>
<evidence type="ECO:0000256" key="1">
    <source>
        <dbReference type="SAM" id="Coils"/>
    </source>
</evidence>
<keyword evidence="3" id="KW-1185">Reference proteome</keyword>
<dbReference type="AlphaFoldDB" id="A0A6J1QU81"/>
<dbReference type="Gene3D" id="1.10.10.60">
    <property type="entry name" value="Homeodomain-like"/>
    <property type="match status" value="1"/>
</dbReference>
<feature type="coiled-coil region" evidence="1">
    <location>
        <begin position="329"/>
        <end position="356"/>
    </location>
</feature>
<evidence type="ECO:0000313" key="4">
    <source>
        <dbReference type="RefSeq" id="XP_024886114.1"/>
    </source>
</evidence>
<protein>
    <submittedName>
        <fullName evidence="4">Uncharacterized protein LOC112463777 isoform X1</fullName>
    </submittedName>
</protein>